<dbReference type="Pfam" id="PF01553">
    <property type="entry name" value="Acyltransferase"/>
    <property type="match status" value="1"/>
</dbReference>
<dbReference type="SMART" id="SM00563">
    <property type="entry name" value="PlsC"/>
    <property type="match status" value="1"/>
</dbReference>
<comment type="similarity">
    <text evidence="3">Belongs to the 1-acyl-sn-glycerol-3-phosphate acyltransferase family.</text>
</comment>
<dbReference type="InterPro" id="IPR032098">
    <property type="entry name" value="Acyltransf_C"/>
</dbReference>
<dbReference type="GO" id="GO:0003841">
    <property type="term" value="F:1-acylglycerol-3-phosphate O-acyltransferase activity"/>
    <property type="evidence" value="ECO:0007669"/>
    <property type="project" value="UniProtKB-EC"/>
</dbReference>
<keyword evidence="7" id="KW-0472">Membrane</keyword>
<accession>A0A8T0J486</accession>
<feature type="transmembrane region" description="Helical" evidence="7">
    <location>
        <begin position="56"/>
        <end position="80"/>
    </location>
</feature>
<evidence type="ECO:0000256" key="1">
    <source>
        <dbReference type="ARBA" id="ARBA00001141"/>
    </source>
</evidence>
<reference evidence="9" key="1">
    <citation type="submission" date="2020-06" db="EMBL/GenBank/DDBJ databases">
        <title>WGS assembly of Ceratodon purpureus strain R40.</title>
        <authorList>
            <person name="Carey S.B."/>
            <person name="Jenkins J."/>
            <person name="Shu S."/>
            <person name="Lovell J.T."/>
            <person name="Sreedasyam A."/>
            <person name="Maumus F."/>
            <person name="Tiley G.P."/>
            <person name="Fernandez-Pozo N."/>
            <person name="Barry K."/>
            <person name="Chen C."/>
            <person name="Wang M."/>
            <person name="Lipzen A."/>
            <person name="Daum C."/>
            <person name="Saski C.A."/>
            <person name="Payton A.C."/>
            <person name="Mcbreen J.C."/>
            <person name="Conrad R.E."/>
            <person name="Kollar L.M."/>
            <person name="Olsson S."/>
            <person name="Huttunen S."/>
            <person name="Landis J.B."/>
            <person name="Wickett N.J."/>
            <person name="Johnson M.G."/>
            <person name="Rensing S.A."/>
            <person name="Grimwood J."/>
            <person name="Schmutz J."/>
            <person name="Mcdaniel S.F."/>
        </authorList>
    </citation>
    <scope>NUCLEOTIDE SEQUENCE</scope>
    <source>
        <strain evidence="9">R40</strain>
    </source>
</reference>
<keyword evidence="7" id="KW-0812">Transmembrane</keyword>
<organism evidence="9 10">
    <name type="scientific">Ceratodon purpureus</name>
    <name type="common">Fire moss</name>
    <name type="synonym">Dicranum purpureum</name>
    <dbReference type="NCBI Taxonomy" id="3225"/>
    <lineage>
        <taxon>Eukaryota</taxon>
        <taxon>Viridiplantae</taxon>
        <taxon>Streptophyta</taxon>
        <taxon>Embryophyta</taxon>
        <taxon>Bryophyta</taxon>
        <taxon>Bryophytina</taxon>
        <taxon>Bryopsida</taxon>
        <taxon>Dicranidae</taxon>
        <taxon>Pseudoditrichales</taxon>
        <taxon>Ditrichaceae</taxon>
        <taxon>Ceratodon</taxon>
    </lineage>
</organism>
<dbReference type="Proteomes" id="UP000822688">
    <property type="component" value="Chromosome 1"/>
</dbReference>
<protein>
    <recommendedName>
        <fullName evidence="4">1-acylglycerol-3-phosphate O-acyltransferase</fullName>
        <ecNumber evidence="4">2.3.1.51</ecNumber>
    </recommendedName>
</protein>
<evidence type="ECO:0000313" key="9">
    <source>
        <dbReference type="EMBL" id="KAG0590427.1"/>
    </source>
</evidence>
<evidence type="ECO:0000256" key="5">
    <source>
        <dbReference type="ARBA" id="ARBA00022679"/>
    </source>
</evidence>
<gene>
    <name evidence="9" type="ORF">KC19_1G098800</name>
</gene>
<keyword evidence="5" id="KW-0808">Transferase</keyword>
<evidence type="ECO:0000256" key="6">
    <source>
        <dbReference type="ARBA" id="ARBA00023315"/>
    </source>
</evidence>
<comment type="caution">
    <text evidence="9">The sequence shown here is derived from an EMBL/GenBank/DDBJ whole genome shotgun (WGS) entry which is preliminary data.</text>
</comment>
<evidence type="ECO:0000256" key="3">
    <source>
        <dbReference type="ARBA" id="ARBA00008655"/>
    </source>
</evidence>
<keyword evidence="7" id="KW-1133">Transmembrane helix</keyword>
<feature type="domain" description="Phospholipid/glycerol acyltransferase" evidence="8">
    <location>
        <begin position="130"/>
        <end position="252"/>
    </location>
</feature>
<dbReference type="InterPro" id="IPR002123">
    <property type="entry name" value="Plipid/glycerol_acylTrfase"/>
</dbReference>
<evidence type="ECO:0000256" key="4">
    <source>
        <dbReference type="ARBA" id="ARBA00013211"/>
    </source>
</evidence>
<dbReference type="EMBL" id="CM026421">
    <property type="protein sequence ID" value="KAG0590427.1"/>
    <property type="molecule type" value="Genomic_DNA"/>
</dbReference>
<feature type="transmembrane region" description="Helical" evidence="7">
    <location>
        <begin position="373"/>
        <end position="392"/>
    </location>
</feature>
<dbReference type="CDD" id="cd07990">
    <property type="entry name" value="LPLAT_LCLAT1-like"/>
    <property type="match status" value="1"/>
</dbReference>
<evidence type="ECO:0000259" key="8">
    <source>
        <dbReference type="SMART" id="SM00563"/>
    </source>
</evidence>
<dbReference type="OrthoDB" id="189226at2759"/>
<sequence length="408" mass="47172">MQEPPGDVYDVNSNSGPDGDGFRAKEAVADGTAVYAEQGDKLHLHRPLTLFRRVRGFACLACLVLTSFVALIFLSPFVFYLPRFFSVHYSRLWTSFFIGNWLSLWPYLFEEVNETKVIFSGEKVPGEDRVMIMCNHRTEVDWMYIWNLAIRKGKIGFCKYAVKDSVKNLPLFGWAFYVFEFLMLHRQWEVDAPVIKSYLDSFQDKRDPLWLIVFPEGTDFTEEKRDKGNAYARENGYPELVNVLQPRTRGFVTCLSQLRGSLDAVYDLTIGYTKRCPLFINNLYGTDPTEVHIHVRRIPISEIPESEDGMSKWLYDIFLQKDQMLATFSKTGSFPNSGIGESPLNIPKGVFNFTLHVGISLWIYWWLYNSMWLKMFVALSCLVLALGTYFDWRPTPFNSSLGTKRKVL</sequence>
<comment type="pathway">
    <text evidence="2">Phospholipid metabolism; CDP-diacylglycerol biosynthesis; CDP-diacylglycerol from sn-glycerol 3-phosphate: step 2/3.</text>
</comment>
<evidence type="ECO:0000256" key="2">
    <source>
        <dbReference type="ARBA" id="ARBA00004728"/>
    </source>
</evidence>
<evidence type="ECO:0000256" key="7">
    <source>
        <dbReference type="SAM" id="Phobius"/>
    </source>
</evidence>
<name>A0A8T0J486_CERPU</name>
<dbReference type="SUPFAM" id="SSF69593">
    <property type="entry name" value="Glycerol-3-phosphate (1)-acyltransferase"/>
    <property type="match status" value="1"/>
</dbReference>
<keyword evidence="10" id="KW-1185">Reference proteome</keyword>
<proteinExistence type="inferred from homology"/>
<dbReference type="PANTHER" id="PTHR10983">
    <property type="entry name" value="1-ACYLGLYCEROL-3-PHOSPHATE ACYLTRANSFERASE-RELATED"/>
    <property type="match status" value="1"/>
</dbReference>
<dbReference type="PANTHER" id="PTHR10983:SF16">
    <property type="entry name" value="LYSOCARDIOLIPIN ACYLTRANSFERASE 1"/>
    <property type="match status" value="1"/>
</dbReference>
<feature type="transmembrane region" description="Helical" evidence="7">
    <location>
        <begin position="349"/>
        <end position="367"/>
    </location>
</feature>
<dbReference type="EC" id="2.3.1.51" evidence="4"/>
<keyword evidence="6" id="KW-0012">Acyltransferase</keyword>
<dbReference type="GO" id="GO:0012505">
    <property type="term" value="C:endomembrane system"/>
    <property type="evidence" value="ECO:0007669"/>
    <property type="project" value="TreeGrafter"/>
</dbReference>
<comment type="catalytic activity">
    <reaction evidence="1">
        <text>a 1-acyl-sn-glycero-3-phosphate + an acyl-CoA = a 1,2-diacyl-sn-glycero-3-phosphate + CoA</text>
        <dbReference type="Rhea" id="RHEA:19709"/>
        <dbReference type="ChEBI" id="CHEBI:57287"/>
        <dbReference type="ChEBI" id="CHEBI:57970"/>
        <dbReference type="ChEBI" id="CHEBI:58342"/>
        <dbReference type="ChEBI" id="CHEBI:58608"/>
        <dbReference type="EC" id="2.3.1.51"/>
    </reaction>
</comment>
<dbReference type="Pfam" id="PF16076">
    <property type="entry name" value="Acyltransf_C"/>
    <property type="match status" value="1"/>
</dbReference>
<dbReference type="AlphaFoldDB" id="A0A8T0J486"/>
<evidence type="ECO:0000313" key="10">
    <source>
        <dbReference type="Proteomes" id="UP000822688"/>
    </source>
</evidence>